<sequence length="379" mass="44714">MLKMSNRFNVPHLPSVIMRHLFEIIGPSEIFLLCLFLPKFRQIAQTVKWFDNKYILVDYCSYGKEAVLYMKYGPNDEKIPILRWTFQNRECHFLKKRKIDGRKFRCCLDFTTGPTPMIYFARKDNDFFWGKIRQLFFQLFRPESIQYLHFSMDTLPRIPKNHTNFNRIEIWESKSGQCLKAADFERFFEKKHDKNCLNRIQTVYIKSYVDGEFAENSGIFDIIELIIARSQSLKMSQILNFSGRFAIFMSSKLDGFEFLEICQKWQKGGFPNLEALSIMGSSYVSLDALLYLKTGVWENRPKCYKPRSPSRVYAHFKALGVANTKIAVSSFNSKIFRYFFLDKNNYDVSNAVDLYCESTGLWASVIFTDKQFHLFVWKG</sequence>
<dbReference type="InParanoid" id="B6IG31"/>
<reference evidence="2 3" key="2">
    <citation type="journal article" date="2011" name="PLoS Genet.">
        <title>Caenorhabditis briggsae recombinant inbred line genotypes reveal inter-strain incompatibility and the evolution of recombination.</title>
        <authorList>
            <person name="Ross J.A."/>
            <person name="Koboldt D.C."/>
            <person name="Staisch J.E."/>
            <person name="Chamberlin H.M."/>
            <person name="Gupta B.P."/>
            <person name="Miller R.D."/>
            <person name="Baird S.E."/>
            <person name="Haag E.S."/>
        </authorList>
    </citation>
    <scope>NUCLEOTIDE SEQUENCE [LARGE SCALE GENOMIC DNA]</scope>
    <source>
        <strain evidence="2 3">AF16</strain>
    </source>
</reference>
<name>B6IG31_CAEBR</name>
<dbReference type="PANTHER" id="PTHR21503">
    <property type="entry name" value="F-BOX-CONTAINING HYPOTHETICAL PROTEIN C.ELEGANS"/>
    <property type="match status" value="1"/>
</dbReference>
<evidence type="ECO:0000313" key="2">
    <source>
        <dbReference type="EMBL" id="CAR98861.1"/>
    </source>
</evidence>
<evidence type="ECO:0000313" key="3">
    <source>
        <dbReference type="Proteomes" id="UP000008549"/>
    </source>
</evidence>
<dbReference type="KEGG" id="cbr:CBG_26508"/>
<gene>
    <name evidence="2 4" type="ORF">CBG26508</name>
    <name evidence="2" type="ORF">CBG_26508</name>
</gene>
<evidence type="ECO:0000313" key="4">
    <source>
        <dbReference type="WormBase" id="CBG26508"/>
    </source>
</evidence>
<dbReference type="PROSITE" id="PS50181">
    <property type="entry name" value="FBOX"/>
    <property type="match status" value="1"/>
</dbReference>
<keyword evidence="3" id="KW-1185">Reference proteome</keyword>
<feature type="domain" description="F-box" evidence="1">
    <location>
        <begin position="7"/>
        <end position="57"/>
    </location>
</feature>
<dbReference type="eggNOG" id="ENOG502TJS0">
    <property type="taxonomic scope" value="Eukaryota"/>
</dbReference>
<dbReference type="Proteomes" id="UP000008549">
    <property type="component" value="Unassembled WGS sequence"/>
</dbReference>
<dbReference type="RefSeq" id="XP_045098430.1">
    <property type="nucleotide sequence ID" value="XM_045236273.1"/>
</dbReference>
<dbReference type="WormBase" id="CBG26508">
    <property type="protein sequence ID" value="CBP32582"/>
    <property type="gene ID" value="WBGene00087922"/>
</dbReference>
<dbReference type="GeneID" id="68917986"/>
<organism evidence="2 3">
    <name type="scientific">Caenorhabditis briggsae</name>
    <dbReference type="NCBI Taxonomy" id="6238"/>
    <lineage>
        <taxon>Eukaryota</taxon>
        <taxon>Metazoa</taxon>
        <taxon>Ecdysozoa</taxon>
        <taxon>Nematoda</taxon>
        <taxon>Chromadorea</taxon>
        <taxon>Rhabditida</taxon>
        <taxon>Rhabditina</taxon>
        <taxon>Rhabditomorpha</taxon>
        <taxon>Rhabditoidea</taxon>
        <taxon>Rhabditidae</taxon>
        <taxon>Peloderinae</taxon>
        <taxon>Caenorhabditis</taxon>
    </lineage>
</organism>
<protein>
    <submittedName>
        <fullName evidence="2">Protein CBG26508</fullName>
    </submittedName>
</protein>
<dbReference type="InterPro" id="IPR001810">
    <property type="entry name" value="F-box_dom"/>
</dbReference>
<dbReference type="OMA" id="IFLETWH"/>
<dbReference type="CTD" id="68917986"/>
<dbReference type="PANTHER" id="PTHR21503:SF8">
    <property type="entry name" value="F-BOX ASSOCIATED DOMAIN-CONTAINING PROTEIN-RELATED"/>
    <property type="match status" value="1"/>
</dbReference>
<proteinExistence type="predicted"/>
<dbReference type="EMBL" id="HE601337">
    <property type="protein sequence ID" value="CAR98861.1"/>
    <property type="molecule type" value="Genomic_DNA"/>
</dbReference>
<dbReference type="HOGENOM" id="CLU_040220_2_1_1"/>
<dbReference type="AlphaFoldDB" id="B6IG31"/>
<accession>B6IG31</accession>
<reference evidence="2 3" key="1">
    <citation type="journal article" date="2003" name="PLoS Biol.">
        <title>The genome sequence of Caenorhabditis briggsae: a platform for comparative genomics.</title>
        <authorList>
            <person name="Stein L.D."/>
            <person name="Bao Z."/>
            <person name="Blasiar D."/>
            <person name="Blumenthal T."/>
            <person name="Brent M.R."/>
            <person name="Chen N."/>
            <person name="Chinwalla A."/>
            <person name="Clarke L."/>
            <person name="Clee C."/>
            <person name="Coghlan A."/>
            <person name="Coulson A."/>
            <person name="D'Eustachio P."/>
            <person name="Fitch D.H."/>
            <person name="Fulton L.A."/>
            <person name="Fulton R.E."/>
            <person name="Griffiths-Jones S."/>
            <person name="Harris T.W."/>
            <person name="Hillier L.W."/>
            <person name="Kamath R."/>
            <person name="Kuwabara P.E."/>
            <person name="Mardis E.R."/>
            <person name="Marra M.A."/>
            <person name="Miner T.L."/>
            <person name="Minx P."/>
            <person name="Mullikin J.C."/>
            <person name="Plumb R.W."/>
            <person name="Rogers J."/>
            <person name="Schein J.E."/>
            <person name="Sohrmann M."/>
            <person name="Spieth J."/>
            <person name="Stajich J.E."/>
            <person name="Wei C."/>
            <person name="Willey D."/>
            <person name="Wilson R.K."/>
            <person name="Durbin R."/>
            <person name="Waterston R.H."/>
        </authorList>
    </citation>
    <scope>NUCLEOTIDE SEQUENCE [LARGE SCALE GENOMIC DNA]</scope>
    <source>
        <strain evidence="2 3">AF16</strain>
    </source>
</reference>
<evidence type="ECO:0000259" key="1">
    <source>
        <dbReference type="PROSITE" id="PS50181"/>
    </source>
</evidence>